<name>A0ABT3J854_9RHOB</name>
<sequence length="107" mass="11889">MTIGTRIWVVAYNHEYNETAAAFADPRSAVIDIASQTGCSDALENGADEEFWEAVMEAYEGGWKGLSVHELDTATLEMTKRSPEDLRFTREELAEVDDRFAAGTLEP</sequence>
<evidence type="ECO:0000313" key="1">
    <source>
        <dbReference type="EMBL" id="MCW3783878.1"/>
    </source>
</evidence>
<protein>
    <submittedName>
        <fullName evidence="1">Uncharacterized protein</fullName>
    </submittedName>
</protein>
<dbReference type="Proteomes" id="UP001207582">
    <property type="component" value="Unassembled WGS sequence"/>
</dbReference>
<comment type="caution">
    <text evidence="1">The sequence shown here is derived from an EMBL/GenBank/DDBJ whole genome shotgun (WGS) entry which is preliminary data.</text>
</comment>
<gene>
    <name evidence="1" type="ORF">OM960_20295</name>
</gene>
<dbReference type="RefSeq" id="WP_264773258.1">
    <property type="nucleotide sequence ID" value="NZ_JAPDOG010000027.1"/>
</dbReference>
<proteinExistence type="predicted"/>
<reference evidence="1 2" key="1">
    <citation type="submission" date="2022-10" db="EMBL/GenBank/DDBJ databases">
        <title>Defluviimonas sp. CAU 1641 isolated from mud.</title>
        <authorList>
            <person name="Kim W."/>
        </authorList>
    </citation>
    <scope>NUCLEOTIDE SEQUENCE [LARGE SCALE GENOMIC DNA]</scope>
    <source>
        <strain evidence="1 2">CAU 1641</strain>
    </source>
</reference>
<dbReference type="EMBL" id="JAPDOG010000027">
    <property type="protein sequence ID" value="MCW3783878.1"/>
    <property type="molecule type" value="Genomic_DNA"/>
</dbReference>
<accession>A0ABT3J854</accession>
<evidence type="ECO:0000313" key="2">
    <source>
        <dbReference type="Proteomes" id="UP001207582"/>
    </source>
</evidence>
<organism evidence="1 2">
    <name type="scientific">Defluviimonas salinarum</name>
    <dbReference type="NCBI Taxonomy" id="2992147"/>
    <lineage>
        <taxon>Bacteria</taxon>
        <taxon>Pseudomonadati</taxon>
        <taxon>Pseudomonadota</taxon>
        <taxon>Alphaproteobacteria</taxon>
        <taxon>Rhodobacterales</taxon>
        <taxon>Paracoccaceae</taxon>
        <taxon>Albidovulum</taxon>
    </lineage>
</organism>
<keyword evidence="2" id="KW-1185">Reference proteome</keyword>